<dbReference type="InterPro" id="IPR012029">
    <property type="entry name" value="UCP006557"/>
</dbReference>
<gene>
    <name evidence="1" type="ordered locus">Mpet_1703</name>
</gene>
<dbReference type="HOGENOM" id="CLU_147797_0_0_2"/>
<proteinExistence type="predicted"/>
<sequence>MGEYIISADSKAADFKPLAMAINAMIKMPVTARSKNRKGIRVEEGKIVDEEYSGPVLEEVILKNMMMSVTPAEGGFKGVPVIVAPIRNEAGDAIGAFGIVDFTGVFDLATLMEHQSEIIKQVCGTDPCPLPGEAIDAKR</sequence>
<dbReference type="OrthoDB" id="3369at2157"/>
<dbReference type="Pfam" id="PF09884">
    <property type="entry name" value="DUF2111"/>
    <property type="match status" value="1"/>
</dbReference>
<reference evidence="1 2" key="1">
    <citation type="journal article" date="2010" name="Stand. Genomic Sci.">
        <title>Complete genome sequence of Methanoplanus petrolearius type strain (SEBR 4847).</title>
        <authorList>
            <person name="Brambilla E."/>
            <person name="Djao O.D."/>
            <person name="Daligault H."/>
            <person name="Lapidus A."/>
            <person name="Lucas S."/>
            <person name="Hammon N."/>
            <person name="Nolan M."/>
            <person name="Tice H."/>
            <person name="Cheng J.F."/>
            <person name="Han C."/>
            <person name="Tapia R."/>
            <person name="Goodwin L."/>
            <person name="Pitluck S."/>
            <person name="Liolios K."/>
            <person name="Ivanova N."/>
            <person name="Mavromatis K."/>
            <person name="Mikhailova N."/>
            <person name="Pati A."/>
            <person name="Chen A."/>
            <person name="Palaniappan K."/>
            <person name="Land M."/>
            <person name="Hauser L."/>
            <person name="Chang Y.J."/>
            <person name="Jeffries C.D."/>
            <person name="Rohde M."/>
            <person name="Spring S."/>
            <person name="Sikorski J."/>
            <person name="Goker M."/>
            <person name="Woyke T."/>
            <person name="Bristow J."/>
            <person name="Eisen J.A."/>
            <person name="Markowitz V."/>
            <person name="Hugenholtz P."/>
            <person name="Kyrpides N.C."/>
            <person name="Klenk H.P."/>
        </authorList>
    </citation>
    <scope>NUCLEOTIDE SEQUENCE [LARGE SCALE GENOMIC DNA]</scope>
    <source>
        <strain evidence="2">DSM 11571 / OCM 486 / SEBR 4847</strain>
    </source>
</reference>
<protein>
    <recommendedName>
        <fullName evidence="3">DUF2111 domain-containing protein</fullName>
    </recommendedName>
</protein>
<dbReference type="STRING" id="679926.Mpet_1703"/>
<dbReference type="GeneID" id="9744175"/>
<dbReference type="eggNOG" id="arCOG04902">
    <property type="taxonomic scope" value="Archaea"/>
</dbReference>
<dbReference type="EMBL" id="CP002117">
    <property type="protein sequence ID" value="ADN36456.1"/>
    <property type="molecule type" value="Genomic_DNA"/>
</dbReference>
<evidence type="ECO:0008006" key="3">
    <source>
        <dbReference type="Google" id="ProtNLM"/>
    </source>
</evidence>
<keyword evidence="2" id="KW-1185">Reference proteome</keyword>
<evidence type="ECO:0000313" key="1">
    <source>
        <dbReference type="EMBL" id="ADN36456.1"/>
    </source>
</evidence>
<dbReference type="RefSeq" id="WP_013329633.1">
    <property type="nucleotide sequence ID" value="NC_014507.1"/>
</dbReference>
<dbReference type="KEGG" id="mpi:Mpet_1703"/>
<evidence type="ECO:0000313" key="2">
    <source>
        <dbReference type="Proteomes" id="UP000006565"/>
    </source>
</evidence>
<dbReference type="AlphaFoldDB" id="E1RHR8"/>
<dbReference type="Proteomes" id="UP000006565">
    <property type="component" value="Chromosome"/>
</dbReference>
<accession>E1RHR8</accession>
<name>E1RHR8_METP4</name>
<organism evidence="1 2">
    <name type="scientific">Methanolacinia petrolearia (strain DSM 11571 / OCM 486 / SEBR 4847)</name>
    <name type="common">Methanoplanus petrolearius</name>
    <dbReference type="NCBI Taxonomy" id="679926"/>
    <lineage>
        <taxon>Archaea</taxon>
        <taxon>Methanobacteriati</taxon>
        <taxon>Methanobacteriota</taxon>
        <taxon>Stenosarchaea group</taxon>
        <taxon>Methanomicrobia</taxon>
        <taxon>Methanomicrobiales</taxon>
        <taxon>Methanomicrobiaceae</taxon>
        <taxon>Methanolacinia</taxon>
    </lineage>
</organism>